<dbReference type="InterPro" id="IPR036691">
    <property type="entry name" value="Endo/exonu/phosph_ase_sf"/>
</dbReference>
<feature type="signal peptide" evidence="1">
    <location>
        <begin position="1"/>
        <end position="28"/>
    </location>
</feature>
<evidence type="ECO:0000313" key="4">
    <source>
        <dbReference type="Proteomes" id="UP001501072"/>
    </source>
</evidence>
<evidence type="ECO:0000256" key="1">
    <source>
        <dbReference type="SAM" id="SignalP"/>
    </source>
</evidence>
<keyword evidence="1" id="KW-0732">Signal</keyword>
<dbReference type="InterPro" id="IPR005135">
    <property type="entry name" value="Endo/exonuclease/phosphatase"/>
</dbReference>
<comment type="caution">
    <text evidence="3">The sequence shown here is derived from an EMBL/GenBank/DDBJ whole genome shotgun (WGS) entry which is preliminary data.</text>
</comment>
<keyword evidence="4" id="KW-1185">Reference proteome</keyword>
<name>A0ABN1SRI6_9ACTN</name>
<dbReference type="SUPFAM" id="SSF56219">
    <property type="entry name" value="DNase I-like"/>
    <property type="match status" value="1"/>
</dbReference>
<protein>
    <recommendedName>
        <fullName evidence="2">Endonuclease/exonuclease/phosphatase domain-containing protein</fullName>
    </recommendedName>
</protein>
<proteinExistence type="predicted"/>
<reference evidence="3 4" key="1">
    <citation type="journal article" date="2019" name="Int. J. Syst. Evol. Microbiol.">
        <title>The Global Catalogue of Microorganisms (GCM) 10K type strain sequencing project: providing services to taxonomists for standard genome sequencing and annotation.</title>
        <authorList>
            <consortium name="The Broad Institute Genomics Platform"/>
            <consortium name="The Broad Institute Genome Sequencing Center for Infectious Disease"/>
            <person name="Wu L."/>
            <person name="Ma J."/>
        </authorList>
    </citation>
    <scope>NUCLEOTIDE SEQUENCE [LARGE SCALE GENOMIC DNA]</scope>
    <source>
        <strain evidence="3 4">JCM 11269</strain>
    </source>
</reference>
<dbReference type="SUPFAM" id="SSF50405">
    <property type="entry name" value="Actin-crosslinking proteins"/>
    <property type="match status" value="1"/>
</dbReference>
<organism evidence="3 4">
    <name type="scientific">Streptomyces thermogriseus</name>
    <dbReference type="NCBI Taxonomy" id="75292"/>
    <lineage>
        <taxon>Bacteria</taxon>
        <taxon>Bacillati</taxon>
        <taxon>Actinomycetota</taxon>
        <taxon>Actinomycetes</taxon>
        <taxon>Kitasatosporales</taxon>
        <taxon>Streptomycetaceae</taxon>
        <taxon>Streptomyces</taxon>
    </lineage>
</organism>
<dbReference type="Pfam" id="PF03372">
    <property type="entry name" value="Exo_endo_phos"/>
    <property type="match status" value="1"/>
</dbReference>
<sequence length="490" mass="53349">MRRTLGLGALFNLLLTLITLSGAPSALAGDILTEKSAGRKYKIESKAASAEAGKPICVSAEIHDSGNQYGKLRARTDCNDIGSWETFALHTNDKGETATLRSEANGLYVSAEFHDSGSHFGMLRARKGDGIGNWEKFEIVPQGGGWFALRYTFSEGGTTTKYYVSAEINSTGSDEGLLRARKTGTPGSWELFKLHRIDSEGVPPAASSTPSRNIRALSWNVCSNNGSCPMYGKTTEEFVDEVVTQAEKARADIIFLQEFCEKLAKPLEQGLEKKFDNGADTWDVRFAPIQHEIDGTGAEDGGNGLYAQKACAKNRGAYGVAIAVPAENTWYRAIELESPRRKDENESRKERRTALCAAIQSWAVMGCTAHFSTGGPGYEDRDRKFQAQQAQFLVNKGVEYGNKGYRSLFGGDLNATPTHTPTGSEVPVLQPLYDNYTGCDQPRNRATKGSLKLDYIFAPTSATWSGCTIGTDTSTSDHWPIRGTVTLPAR</sequence>
<dbReference type="Proteomes" id="UP001501072">
    <property type="component" value="Unassembled WGS sequence"/>
</dbReference>
<dbReference type="InterPro" id="IPR008999">
    <property type="entry name" value="Actin-crosslinking"/>
</dbReference>
<dbReference type="CDD" id="cd00257">
    <property type="entry name" value="beta-trefoil_FSCN-like"/>
    <property type="match status" value="1"/>
</dbReference>
<gene>
    <name evidence="3" type="ORF">GCM10009564_01040</name>
</gene>
<accession>A0ABN1SRI6</accession>
<evidence type="ECO:0000313" key="3">
    <source>
        <dbReference type="EMBL" id="GAA1002675.1"/>
    </source>
</evidence>
<feature type="chain" id="PRO_5047238559" description="Endonuclease/exonuclease/phosphatase domain-containing protein" evidence="1">
    <location>
        <begin position="29"/>
        <end position="490"/>
    </location>
</feature>
<evidence type="ECO:0000259" key="2">
    <source>
        <dbReference type="Pfam" id="PF03372"/>
    </source>
</evidence>
<dbReference type="EMBL" id="BAAAHU010000001">
    <property type="protein sequence ID" value="GAA1002675.1"/>
    <property type="molecule type" value="Genomic_DNA"/>
</dbReference>
<dbReference type="Gene3D" id="2.80.10.50">
    <property type="match status" value="1"/>
</dbReference>
<dbReference type="Gene3D" id="3.60.10.10">
    <property type="entry name" value="Endonuclease/exonuclease/phosphatase"/>
    <property type="match status" value="1"/>
</dbReference>
<feature type="domain" description="Endonuclease/exonuclease/phosphatase" evidence="2">
    <location>
        <begin position="217"/>
        <end position="478"/>
    </location>
</feature>